<proteinExistence type="predicted"/>
<dbReference type="Proteomes" id="UP000050795">
    <property type="component" value="Unassembled WGS sequence"/>
</dbReference>
<evidence type="ECO:0000313" key="2">
    <source>
        <dbReference type="WBParaSite" id="TREG1_106140.2"/>
    </source>
</evidence>
<organism evidence="1 3">
    <name type="scientific">Trichobilharzia regenti</name>
    <name type="common">Nasal bird schistosome</name>
    <dbReference type="NCBI Taxonomy" id="157069"/>
    <lineage>
        <taxon>Eukaryota</taxon>
        <taxon>Metazoa</taxon>
        <taxon>Spiralia</taxon>
        <taxon>Lophotrochozoa</taxon>
        <taxon>Platyhelminthes</taxon>
        <taxon>Trematoda</taxon>
        <taxon>Digenea</taxon>
        <taxon>Strigeidida</taxon>
        <taxon>Schistosomatoidea</taxon>
        <taxon>Schistosomatidae</taxon>
        <taxon>Trichobilharzia</taxon>
    </lineage>
</organism>
<dbReference type="WBParaSite" id="TREG1_106220.1">
    <property type="protein sequence ID" value="TREG1_106220.1"/>
    <property type="gene ID" value="TREG1_106220"/>
</dbReference>
<sequence length="103" mass="11980">MGSVEREREKGYRTTISSSFETLQHCILRKLEKGENKPQQQQKNQITRAEIQRFMNSGCKVTTPALMSSISMRSDIYLRGIHRLGPLNYLQNSRKYKVMLVLC</sequence>
<protein>
    <submittedName>
        <fullName evidence="2 3">Uncharacterized protein</fullName>
    </submittedName>
</protein>
<dbReference type="WBParaSite" id="TREG1_106140.2">
    <property type="protein sequence ID" value="TREG1_106140.2"/>
    <property type="gene ID" value="TREG1_106140"/>
</dbReference>
<reference evidence="1" key="1">
    <citation type="submission" date="2022-06" db="EMBL/GenBank/DDBJ databases">
        <authorList>
            <person name="Berger JAMES D."/>
            <person name="Berger JAMES D."/>
        </authorList>
    </citation>
    <scope>NUCLEOTIDE SEQUENCE [LARGE SCALE GENOMIC DNA]</scope>
</reference>
<keyword evidence="1" id="KW-1185">Reference proteome</keyword>
<reference evidence="2 3" key="2">
    <citation type="submission" date="2023-11" db="UniProtKB">
        <authorList>
            <consortium name="WormBaseParasite"/>
        </authorList>
    </citation>
    <scope>IDENTIFICATION</scope>
</reference>
<accession>A0AA85ISB4</accession>
<evidence type="ECO:0000313" key="3">
    <source>
        <dbReference type="WBParaSite" id="TREG1_106220.1"/>
    </source>
</evidence>
<dbReference type="AlphaFoldDB" id="A0AA85ISB4"/>
<evidence type="ECO:0000313" key="1">
    <source>
        <dbReference type="Proteomes" id="UP000050795"/>
    </source>
</evidence>
<name>A0AA85ISB4_TRIRE</name>